<reference evidence="1" key="1">
    <citation type="submission" date="2022-07" db="EMBL/GenBank/DDBJ databases">
        <title>Genome Sequence of Lecanicillium saksenae.</title>
        <authorList>
            <person name="Buettner E."/>
        </authorList>
    </citation>
    <scope>NUCLEOTIDE SEQUENCE</scope>
    <source>
        <strain evidence="1">VT-O1</strain>
    </source>
</reference>
<gene>
    <name evidence="1" type="ORF">NLG97_g633</name>
</gene>
<protein>
    <submittedName>
        <fullName evidence="1">Uncharacterized protein</fullName>
    </submittedName>
</protein>
<organism evidence="1 2">
    <name type="scientific">Lecanicillium saksenae</name>
    <dbReference type="NCBI Taxonomy" id="468837"/>
    <lineage>
        <taxon>Eukaryota</taxon>
        <taxon>Fungi</taxon>
        <taxon>Dikarya</taxon>
        <taxon>Ascomycota</taxon>
        <taxon>Pezizomycotina</taxon>
        <taxon>Sordariomycetes</taxon>
        <taxon>Hypocreomycetidae</taxon>
        <taxon>Hypocreales</taxon>
        <taxon>Cordycipitaceae</taxon>
        <taxon>Lecanicillium</taxon>
    </lineage>
</organism>
<name>A0ACC1R7T2_9HYPO</name>
<proteinExistence type="predicted"/>
<dbReference type="Proteomes" id="UP001148737">
    <property type="component" value="Unassembled WGS sequence"/>
</dbReference>
<comment type="caution">
    <text evidence="1">The sequence shown here is derived from an EMBL/GenBank/DDBJ whole genome shotgun (WGS) entry which is preliminary data.</text>
</comment>
<accession>A0ACC1R7T2</accession>
<sequence>MVALTFRRATMDDAPRLRDLMEHAFSTNDSRPNWTGDADLASKYTLKLEQMQVGLATENLVTFAVMNDAGDIIASVAVGKKDGMEDVGRISSLIVQDEYQRGGVGGQVLTYAEEFSKNELGVKKLWLNALSTRTALRAWYKSRGYQETGETTPFPRDYSPFASCTIPQGLCFVEMMKDVERTQEDIAGKE</sequence>
<keyword evidence="2" id="KW-1185">Reference proteome</keyword>
<evidence type="ECO:0000313" key="1">
    <source>
        <dbReference type="EMBL" id="KAJ3499069.1"/>
    </source>
</evidence>
<evidence type="ECO:0000313" key="2">
    <source>
        <dbReference type="Proteomes" id="UP001148737"/>
    </source>
</evidence>
<dbReference type="EMBL" id="JANAKD010000023">
    <property type="protein sequence ID" value="KAJ3499069.1"/>
    <property type="molecule type" value="Genomic_DNA"/>
</dbReference>